<evidence type="ECO:0000256" key="10">
    <source>
        <dbReference type="ARBA" id="ARBA00023004"/>
    </source>
</evidence>
<keyword evidence="5 13" id="KW-0349">Heme</keyword>
<keyword evidence="11" id="KW-0503">Monooxygenase</keyword>
<keyword evidence="7 13" id="KW-0479">Metal-binding</keyword>
<evidence type="ECO:0000256" key="11">
    <source>
        <dbReference type="ARBA" id="ARBA00023033"/>
    </source>
</evidence>
<evidence type="ECO:0000313" key="15">
    <source>
        <dbReference type="Proteomes" id="UP000290288"/>
    </source>
</evidence>
<dbReference type="PRINTS" id="PR00385">
    <property type="entry name" value="P450"/>
</dbReference>
<organism evidence="14 15">
    <name type="scientific">Candolleomyces aberdarensis</name>
    <dbReference type="NCBI Taxonomy" id="2316362"/>
    <lineage>
        <taxon>Eukaryota</taxon>
        <taxon>Fungi</taxon>
        <taxon>Dikarya</taxon>
        <taxon>Basidiomycota</taxon>
        <taxon>Agaricomycotina</taxon>
        <taxon>Agaricomycetes</taxon>
        <taxon>Agaricomycetidae</taxon>
        <taxon>Agaricales</taxon>
        <taxon>Agaricineae</taxon>
        <taxon>Psathyrellaceae</taxon>
        <taxon>Candolleomyces</taxon>
    </lineage>
</organism>
<dbReference type="PANTHER" id="PTHR24305:SF166">
    <property type="entry name" value="CYTOCHROME P450 12A4, MITOCHONDRIAL-RELATED"/>
    <property type="match status" value="1"/>
</dbReference>
<dbReference type="GO" id="GO:0016705">
    <property type="term" value="F:oxidoreductase activity, acting on paired donors, with incorporation or reduction of molecular oxygen"/>
    <property type="evidence" value="ECO:0007669"/>
    <property type="project" value="InterPro"/>
</dbReference>
<evidence type="ECO:0000256" key="3">
    <source>
        <dbReference type="ARBA" id="ARBA00004721"/>
    </source>
</evidence>
<feature type="binding site" description="axial binding residue" evidence="13">
    <location>
        <position position="474"/>
    </location>
    <ligand>
        <name>heme</name>
        <dbReference type="ChEBI" id="CHEBI:30413"/>
    </ligand>
    <ligandPart>
        <name>Fe</name>
        <dbReference type="ChEBI" id="CHEBI:18248"/>
    </ligandPart>
</feature>
<dbReference type="PANTHER" id="PTHR24305">
    <property type="entry name" value="CYTOCHROME P450"/>
    <property type="match status" value="1"/>
</dbReference>
<dbReference type="InterPro" id="IPR050121">
    <property type="entry name" value="Cytochrome_P450_monoxygenase"/>
</dbReference>
<evidence type="ECO:0000256" key="6">
    <source>
        <dbReference type="ARBA" id="ARBA00022692"/>
    </source>
</evidence>
<evidence type="ECO:0000256" key="4">
    <source>
        <dbReference type="ARBA" id="ARBA00010617"/>
    </source>
</evidence>
<dbReference type="Proteomes" id="UP000290288">
    <property type="component" value="Unassembled WGS sequence"/>
</dbReference>
<proteinExistence type="inferred from homology"/>
<keyword evidence="15" id="KW-1185">Reference proteome</keyword>
<sequence length="538" mass="60677">MGLLFLVVAPLAAALLVYWLYSIASFFYSNWASPVRLLPGPPSPSFVYGNEKEVFEEGTDLLEKWVAQYGPTIHFQSFVGMSKLYTTDLKALNHILKNDYIYQKPEWFRYRIQEVIGEGLVVVEGDTHKNQRRVMNQAFGPSQIRELTDTFIEKSLELRDIWEAEIHRQGGVGEIDVLVWMNRVALDIIGLAGFNYKFNALSEGENSGELNRAFHKILANLVKFSPVSFLRAAFPSLRWLPTKGDPTVEGAHNIMESIGRELIATGKQDIHHSSKADRDSLTNKDLLTVLLRANMATDLPDNQRMSDQEILAQIPTFLSVGHESTSTATVWGLYALIKAPEVQKKLRNELLQVSSDSPSMDELNALPYLDAVVREALRLYAPLPFTFRVSVKDDVLPLSTPVIDKLGREHESIHLQKGQMIIVPIVPVNEDSTVWGEDSHEFRPERWESVPDAANAIPGVWSNSLAFLGGPRACIGYRFAVMEMKSLLFTLIRSFEFEPAGPVEDIGKKFVVVQRPFLKSKPEAGTQMPLKMRLYQKM</sequence>
<keyword evidence="12" id="KW-0472">Membrane</keyword>
<dbReference type="EMBL" id="SDEE01000029">
    <property type="protein sequence ID" value="RXW23928.1"/>
    <property type="molecule type" value="Genomic_DNA"/>
</dbReference>
<comment type="cofactor">
    <cofactor evidence="1 13">
        <name>heme</name>
        <dbReference type="ChEBI" id="CHEBI:30413"/>
    </cofactor>
</comment>
<dbReference type="CDD" id="cd11069">
    <property type="entry name" value="CYP_FUM15-like"/>
    <property type="match status" value="1"/>
</dbReference>
<accession>A0A4V1Q507</accession>
<evidence type="ECO:0000256" key="7">
    <source>
        <dbReference type="ARBA" id="ARBA00022723"/>
    </source>
</evidence>
<dbReference type="Gene3D" id="1.10.630.10">
    <property type="entry name" value="Cytochrome P450"/>
    <property type="match status" value="1"/>
</dbReference>
<reference evidence="14 15" key="1">
    <citation type="submission" date="2019-01" db="EMBL/GenBank/DDBJ databases">
        <title>Draft genome sequence of Psathyrella aberdarensis IHI B618.</title>
        <authorList>
            <person name="Buettner E."/>
            <person name="Kellner H."/>
        </authorList>
    </citation>
    <scope>NUCLEOTIDE SEQUENCE [LARGE SCALE GENOMIC DNA]</scope>
    <source>
        <strain evidence="14 15">IHI B618</strain>
    </source>
</reference>
<dbReference type="InterPro" id="IPR002403">
    <property type="entry name" value="Cyt_P450_E_grp-IV"/>
</dbReference>
<dbReference type="GO" id="GO:0004497">
    <property type="term" value="F:monooxygenase activity"/>
    <property type="evidence" value="ECO:0007669"/>
    <property type="project" value="UniProtKB-KW"/>
</dbReference>
<comment type="subcellular location">
    <subcellularLocation>
        <location evidence="2">Membrane</location>
    </subcellularLocation>
</comment>
<keyword evidence="10 13" id="KW-0408">Iron</keyword>
<dbReference type="GO" id="GO:0020037">
    <property type="term" value="F:heme binding"/>
    <property type="evidence" value="ECO:0007669"/>
    <property type="project" value="InterPro"/>
</dbReference>
<dbReference type="SUPFAM" id="SSF48264">
    <property type="entry name" value="Cytochrome P450"/>
    <property type="match status" value="1"/>
</dbReference>
<dbReference type="GO" id="GO:0005506">
    <property type="term" value="F:iron ion binding"/>
    <property type="evidence" value="ECO:0007669"/>
    <property type="project" value="InterPro"/>
</dbReference>
<dbReference type="Pfam" id="PF00067">
    <property type="entry name" value="p450"/>
    <property type="match status" value="1"/>
</dbReference>
<evidence type="ECO:0000256" key="5">
    <source>
        <dbReference type="ARBA" id="ARBA00022617"/>
    </source>
</evidence>
<keyword evidence="9" id="KW-0560">Oxidoreductase</keyword>
<evidence type="ECO:0000256" key="13">
    <source>
        <dbReference type="PIRSR" id="PIRSR602403-1"/>
    </source>
</evidence>
<protein>
    <recommendedName>
        <fullName evidence="16">Cytochrome P450</fullName>
    </recommendedName>
</protein>
<comment type="similarity">
    <text evidence="4">Belongs to the cytochrome P450 family.</text>
</comment>
<dbReference type="PRINTS" id="PR00465">
    <property type="entry name" value="EP450IV"/>
</dbReference>
<evidence type="ECO:0000313" key="14">
    <source>
        <dbReference type="EMBL" id="RXW23928.1"/>
    </source>
</evidence>
<evidence type="ECO:0008006" key="16">
    <source>
        <dbReference type="Google" id="ProtNLM"/>
    </source>
</evidence>
<keyword evidence="8" id="KW-1133">Transmembrane helix</keyword>
<evidence type="ECO:0000256" key="1">
    <source>
        <dbReference type="ARBA" id="ARBA00001971"/>
    </source>
</evidence>
<dbReference type="InterPro" id="IPR001128">
    <property type="entry name" value="Cyt_P450"/>
</dbReference>
<evidence type="ECO:0000256" key="9">
    <source>
        <dbReference type="ARBA" id="ARBA00023002"/>
    </source>
</evidence>
<dbReference type="AlphaFoldDB" id="A0A4V1Q507"/>
<dbReference type="OrthoDB" id="1470350at2759"/>
<gene>
    <name evidence="14" type="ORF">EST38_g1924</name>
</gene>
<comment type="pathway">
    <text evidence="3">Secondary metabolite biosynthesis; terpenoid biosynthesis.</text>
</comment>
<comment type="caution">
    <text evidence="14">The sequence shown here is derived from an EMBL/GenBank/DDBJ whole genome shotgun (WGS) entry which is preliminary data.</text>
</comment>
<dbReference type="STRING" id="2316362.A0A4V1Q507"/>
<dbReference type="InterPro" id="IPR036396">
    <property type="entry name" value="Cyt_P450_sf"/>
</dbReference>
<name>A0A4V1Q507_9AGAR</name>
<keyword evidence="6" id="KW-0812">Transmembrane</keyword>
<evidence type="ECO:0000256" key="8">
    <source>
        <dbReference type="ARBA" id="ARBA00022989"/>
    </source>
</evidence>
<evidence type="ECO:0000256" key="12">
    <source>
        <dbReference type="ARBA" id="ARBA00023136"/>
    </source>
</evidence>
<evidence type="ECO:0000256" key="2">
    <source>
        <dbReference type="ARBA" id="ARBA00004370"/>
    </source>
</evidence>
<dbReference type="GO" id="GO:0016020">
    <property type="term" value="C:membrane"/>
    <property type="evidence" value="ECO:0007669"/>
    <property type="project" value="UniProtKB-SubCell"/>
</dbReference>